<dbReference type="CDD" id="cd13963">
    <property type="entry name" value="PT_UbiA_2"/>
    <property type="match status" value="1"/>
</dbReference>
<dbReference type="AlphaFoldDB" id="A0A6I4NXP9"/>
<keyword evidence="4 5" id="KW-0472">Membrane</keyword>
<dbReference type="InterPro" id="IPR044878">
    <property type="entry name" value="UbiA_sf"/>
</dbReference>
<protein>
    <submittedName>
        <fullName evidence="6">UbiA family prenyltransferase</fullName>
    </submittedName>
</protein>
<feature type="transmembrane region" description="Helical" evidence="5">
    <location>
        <begin position="259"/>
        <end position="284"/>
    </location>
</feature>
<dbReference type="GO" id="GO:0009247">
    <property type="term" value="P:glycolipid biosynthetic process"/>
    <property type="evidence" value="ECO:0007669"/>
    <property type="project" value="TreeGrafter"/>
</dbReference>
<reference evidence="6 7" key="1">
    <citation type="submission" date="2019-12" db="EMBL/GenBank/DDBJ databases">
        <authorList>
            <person name="Kim Y.S."/>
        </authorList>
    </citation>
    <scope>NUCLEOTIDE SEQUENCE [LARGE SCALE GENOMIC DNA]</scope>
    <source>
        <strain evidence="6 7">MMS17-SY077</strain>
    </source>
</reference>
<dbReference type="Pfam" id="PF01040">
    <property type="entry name" value="UbiA"/>
    <property type="match status" value="1"/>
</dbReference>
<dbReference type="InterPro" id="IPR000537">
    <property type="entry name" value="UbiA_prenyltransferase"/>
</dbReference>
<gene>
    <name evidence="6" type="ORF">GB864_05040</name>
</gene>
<comment type="subcellular location">
    <subcellularLocation>
        <location evidence="1">Membrane</location>
        <topology evidence="1">Multi-pass membrane protein</topology>
    </subcellularLocation>
</comment>
<evidence type="ECO:0000256" key="3">
    <source>
        <dbReference type="ARBA" id="ARBA00022989"/>
    </source>
</evidence>
<sequence length="473" mass="51296">MTEKIAVDLDGTLIRSDLLWESAVRHVLRTPLGWADVLAWTARGPVELKSRLAERVDLDMSLLPYNAGLLALLEERRAEGAEIVLATAASRPYAEAVAAHLGGFDAVIATPPEGPNLRSAEKARAVDEHFGGGPWTYAGDSVKDLSVWEGAAAAIAVDAPRSVRGRLADQGIPVVDADFPRRSKARAWISQLRVHQWAKNLLVFVPLATAQLLADPAALLSAVLAFLAFSLTASSVYIWNDLTDIDADRRHRSKRHRPIAAGTIPIPHAIVGGTVVGLAGLGLALVVGPWFLVTILAYVVMTTLYSFWLKRKVIIDVTTLALLYTWRLVAGCIAIAVVPTIWLLAFAAFFFFGLALVKRYSELYAVGAKGTARGYERGDAQLVLALGVASSLIAVLVFVLYIDSAASDEAYRIPQILWLAVPLLLYWVSRLWLVTIRGEMHDDPLIYAVRNRVSLATFGLIAIVWIAATVLGG</sequence>
<dbReference type="InterPro" id="IPR023214">
    <property type="entry name" value="HAD_sf"/>
</dbReference>
<evidence type="ECO:0000256" key="2">
    <source>
        <dbReference type="ARBA" id="ARBA00022692"/>
    </source>
</evidence>
<dbReference type="EMBL" id="WSTA01000015">
    <property type="protein sequence ID" value="MWB97912.1"/>
    <property type="molecule type" value="Genomic_DNA"/>
</dbReference>
<dbReference type="SUPFAM" id="SSF56784">
    <property type="entry name" value="HAD-like"/>
    <property type="match status" value="1"/>
</dbReference>
<name>A0A6I4NXP9_9MICO</name>
<dbReference type="InterPro" id="IPR036412">
    <property type="entry name" value="HAD-like_sf"/>
</dbReference>
<dbReference type="NCBIfam" id="NF006088">
    <property type="entry name" value="PRK08238.1"/>
    <property type="match status" value="1"/>
</dbReference>
<keyword evidence="7" id="KW-1185">Reference proteome</keyword>
<keyword evidence="6" id="KW-0808">Transferase</keyword>
<feature type="transmembrane region" description="Helical" evidence="5">
    <location>
        <begin position="290"/>
        <end position="308"/>
    </location>
</feature>
<proteinExistence type="predicted"/>
<feature type="transmembrane region" description="Helical" evidence="5">
    <location>
        <begin position="453"/>
        <end position="472"/>
    </location>
</feature>
<dbReference type="Gene3D" id="3.40.50.1000">
    <property type="entry name" value="HAD superfamily/HAD-like"/>
    <property type="match status" value="1"/>
</dbReference>
<feature type="transmembrane region" description="Helical" evidence="5">
    <location>
        <begin position="413"/>
        <end position="433"/>
    </location>
</feature>
<organism evidence="6 7">
    <name type="scientific">Agromyces seonyuensis</name>
    <dbReference type="NCBI Taxonomy" id="2662446"/>
    <lineage>
        <taxon>Bacteria</taxon>
        <taxon>Bacillati</taxon>
        <taxon>Actinomycetota</taxon>
        <taxon>Actinomycetes</taxon>
        <taxon>Micrococcales</taxon>
        <taxon>Microbacteriaceae</taxon>
        <taxon>Agromyces</taxon>
    </lineage>
</organism>
<dbReference type="GO" id="GO:0016765">
    <property type="term" value="F:transferase activity, transferring alkyl or aryl (other than methyl) groups"/>
    <property type="evidence" value="ECO:0007669"/>
    <property type="project" value="InterPro"/>
</dbReference>
<feature type="transmembrane region" description="Helical" evidence="5">
    <location>
        <begin position="343"/>
        <end position="361"/>
    </location>
</feature>
<dbReference type="PANTHER" id="PTHR11048:SF5">
    <property type="entry name" value="DECAPRENYL-PHOSPHATE PHOSPHORIBOSYLTRANSFERASE"/>
    <property type="match status" value="1"/>
</dbReference>
<dbReference type="RefSeq" id="WP_160423259.1">
    <property type="nucleotide sequence ID" value="NZ_WSTA01000015.1"/>
</dbReference>
<evidence type="ECO:0000313" key="6">
    <source>
        <dbReference type="EMBL" id="MWB97912.1"/>
    </source>
</evidence>
<dbReference type="Gene3D" id="1.10.357.140">
    <property type="entry name" value="UbiA prenyltransferase"/>
    <property type="match status" value="1"/>
</dbReference>
<accession>A0A6I4NXP9</accession>
<evidence type="ECO:0000256" key="1">
    <source>
        <dbReference type="ARBA" id="ARBA00004141"/>
    </source>
</evidence>
<feature type="transmembrane region" description="Helical" evidence="5">
    <location>
        <begin position="382"/>
        <end position="401"/>
    </location>
</feature>
<dbReference type="Proteomes" id="UP000438182">
    <property type="component" value="Unassembled WGS sequence"/>
</dbReference>
<dbReference type="InterPro" id="IPR039653">
    <property type="entry name" value="Prenyltransferase"/>
</dbReference>
<feature type="transmembrane region" description="Helical" evidence="5">
    <location>
        <begin position="217"/>
        <end position="239"/>
    </location>
</feature>
<evidence type="ECO:0000313" key="7">
    <source>
        <dbReference type="Proteomes" id="UP000438182"/>
    </source>
</evidence>
<comment type="caution">
    <text evidence="6">The sequence shown here is derived from an EMBL/GenBank/DDBJ whole genome shotgun (WGS) entry which is preliminary data.</text>
</comment>
<dbReference type="Pfam" id="PF12710">
    <property type="entry name" value="HAD"/>
    <property type="match status" value="1"/>
</dbReference>
<dbReference type="GO" id="GO:0005886">
    <property type="term" value="C:plasma membrane"/>
    <property type="evidence" value="ECO:0007669"/>
    <property type="project" value="TreeGrafter"/>
</dbReference>
<keyword evidence="3 5" id="KW-1133">Transmembrane helix</keyword>
<dbReference type="PANTHER" id="PTHR11048">
    <property type="entry name" value="PRENYLTRANSFERASES"/>
    <property type="match status" value="1"/>
</dbReference>
<keyword evidence="2 5" id="KW-0812">Transmembrane</keyword>
<evidence type="ECO:0000256" key="4">
    <source>
        <dbReference type="ARBA" id="ARBA00023136"/>
    </source>
</evidence>
<evidence type="ECO:0000256" key="5">
    <source>
        <dbReference type="SAM" id="Phobius"/>
    </source>
</evidence>